<dbReference type="PROSITE" id="PS52016">
    <property type="entry name" value="TONB_DEPENDENT_REC_3"/>
    <property type="match status" value="1"/>
</dbReference>
<evidence type="ECO:0000256" key="9">
    <source>
        <dbReference type="ARBA" id="ARBA00023237"/>
    </source>
</evidence>
<keyword evidence="6 11" id="KW-0798">TonB box</keyword>
<dbReference type="RefSeq" id="WP_230552476.1">
    <property type="nucleotide sequence ID" value="NZ_JAJISD010000009.1"/>
</dbReference>
<keyword evidence="7 10" id="KW-0472">Membrane</keyword>
<keyword evidence="5 12" id="KW-0732">Signal</keyword>
<dbReference type="Proteomes" id="UP001198862">
    <property type="component" value="Unassembled WGS sequence"/>
</dbReference>
<organism evidence="15 16">
    <name type="scientific">Reyranella aquatilis</name>
    <dbReference type="NCBI Taxonomy" id="2035356"/>
    <lineage>
        <taxon>Bacteria</taxon>
        <taxon>Pseudomonadati</taxon>
        <taxon>Pseudomonadota</taxon>
        <taxon>Alphaproteobacteria</taxon>
        <taxon>Hyphomicrobiales</taxon>
        <taxon>Reyranellaceae</taxon>
        <taxon>Reyranella</taxon>
    </lineage>
</organism>
<dbReference type="InterPro" id="IPR036942">
    <property type="entry name" value="Beta-barrel_TonB_sf"/>
</dbReference>
<dbReference type="PANTHER" id="PTHR30069">
    <property type="entry name" value="TONB-DEPENDENT OUTER MEMBRANE RECEPTOR"/>
    <property type="match status" value="1"/>
</dbReference>
<dbReference type="InterPro" id="IPR039426">
    <property type="entry name" value="TonB-dep_rcpt-like"/>
</dbReference>
<evidence type="ECO:0000256" key="3">
    <source>
        <dbReference type="ARBA" id="ARBA00022452"/>
    </source>
</evidence>
<evidence type="ECO:0000259" key="14">
    <source>
        <dbReference type="Pfam" id="PF07715"/>
    </source>
</evidence>
<keyword evidence="9 10" id="KW-0998">Cell outer membrane</keyword>
<evidence type="ECO:0000313" key="16">
    <source>
        <dbReference type="Proteomes" id="UP001198862"/>
    </source>
</evidence>
<dbReference type="Gene3D" id="2.170.130.10">
    <property type="entry name" value="TonB-dependent receptor, plug domain"/>
    <property type="match status" value="1"/>
</dbReference>
<feature type="domain" description="TonB-dependent receptor plug" evidence="14">
    <location>
        <begin position="68"/>
        <end position="179"/>
    </location>
</feature>
<dbReference type="InterPro" id="IPR037066">
    <property type="entry name" value="Plug_dom_sf"/>
</dbReference>
<evidence type="ECO:0000256" key="10">
    <source>
        <dbReference type="PROSITE-ProRule" id="PRU01360"/>
    </source>
</evidence>
<dbReference type="InterPro" id="IPR000531">
    <property type="entry name" value="Beta-barrel_TonB"/>
</dbReference>
<evidence type="ECO:0000256" key="8">
    <source>
        <dbReference type="ARBA" id="ARBA00023170"/>
    </source>
</evidence>
<dbReference type="PANTHER" id="PTHR30069:SF29">
    <property type="entry name" value="HEMOGLOBIN AND HEMOGLOBIN-HAPTOGLOBIN-BINDING PROTEIN 1-RELATED"/>
    <property type="match status" value="1"/>
</dbReference>
<comment type="similarity">
    <text evidence="10 11">Belongs to the TonB-dependent receptor family.</text>
</comment>
<evidence type="ECO:0000256" key="2">
    <source>
        <dbReference type="ARBA" id="ARBA00022448"/>
    </source>
</evidence>
<protein>
    <submittedName>
        <fullName evidence="15">TonB-dependent receptor</fullName>
    </submittedName>
</protein>
<name>A0ABS8KYT9_9HYPH</name>
<dbReference type="SUPFAM" id="SSF56935">
    <property type="entry name" value="Porins"/>
    <property type="match status" value="1"/>
</dbReference>
<dbReference type="Gene3D" id="2.40.170.20">
    <property type="entry name" value="TonB-dependent receptor, beta-barrel domain"/>
    <property type="match status" value="1"/>
</dbReference>
<proteinExistence type="inferred from homology"/>
<keyword evidence="3 10" id="KW-1134">Transmembrane beta strand</keyword>
<keyword evidence="2 10" id="KW-0813">Transport</keyword>
<evidence type="ECO:0000256" key="11">
    <source>
        <dbReference type="RuleBase" id="RU003357"/>
    </source>
</evidence>
<evidence type="ECO:0000313" key="15">
    <source>
        <dbReference type="EMBL" id="MCC8431249.1"/>
    </source>
</evidence>
<evidence type="ECO:0000256" key="5">
    <source>
        <dbReference type="ARBA" id="ARBA00022729"/>
    </source>
</evidence>
<keyword evidence="16" id="KW-1185">Reference proteome</keyword>
<keyword evidence="8 15" id="KW-0675">Receptor</keyword>
<evidence type="ECO:0000256" key="4">
    <source>
        <dbReference type="ARBA" id="ARBA00022692"/>
    </source>
</evidence>
<evidence type="ECO:0000256" key="1">
    <source>
        <dbReference type="ARBA" id="ARBA00004571"/>
    </source>
</evidence>
<dbReference type="InterPro" id="IPR012910">
    <property type="entry name" value="Plug_dom"/>
</dbReference>
<evidence type="ECO:0000256" key="12">
    <source>
        <dbReference type="SAM" id="SignalP"/>
    </source>
</evidence>
<accession>A0ABS8KYT9</accession>
<comment type="caution">
    <text evidence="15">The sequence shown here is derived from an EMBL/GenBank/DDBJ whole genome shotgun (WGS) entry which is preliminary data.</text>
</comment>
<dbReference type="EMBL" id="JAJISD010000009">
    <property type="protein sequence ID" value="MCC8431249.1"/>
    <property type="molecule type" value="Genomic_DNA"/>
</dbReference>
<gene>
    <name evidence="15" type="ORF">LJ725_19925</name>
</gene>
<sequence length="736" mass="79192">MLSVRAATGAAFAILALIPTLARAQTAPTIVAPVGAPATDPAAPPANTSPVTMAPVTVSAGRGSSLDNLDVSTTVMTREQIQNSPETGVDQIVNRIPGVWLPNIPTGQLHPTAQPVNIRGFGTSTTINTLVMVDGVPVNDPYFRTMNWSAIPKNSVERIEVIRGGGATSLWGNMAMGGVINIITRQPEKTGASADVSYGSYNSSTAEAAASYVISDKARMGLSYNHAQSSGYNLTPAQYRNVNLVPTASKADNVAANVYLAPNESLTLFAKAYWNQAYEDGLVWQFAHNNWSTYRLLAGGSYKFSENQSLNFSGWVSGGSFGTINVANGGYTLNNTTATNQFVSQIEGAPNSDIGGSAFYEANFGPLRDVKIGIDARRTLVTDRNNLYSGVSANPTTFVVNGEHRFQGIFGQGTYRFTGIPIDVTVGVRGDFWQAMNASVLTQNSSTLNVVPNASASSFDPRIGLKFYASDELTLRAAIYRNFSAPGMNQMYRVFASGTGYTTINPNLQPMTNFGQEVGFDFVWKSFNLSGTYFNNNLNNFIDFITVCNTNPACAAPYVSAAGLSPAFTTVRQYQNVGNATFQGVELIATWQPFEQLRLTGGFTQTTAYLTSSVNPTLVRTGVQLGQVPNYMFTAGVEWRPIENLVLTAALKSFPQYWNDTNHTQLNDGATLIDLGLRWSPMKDVDVYGSIQNLTNVQYLAQGYTRTSFEGSTVNASAIPQLGMPLTATAGLRVKF</sequence>
<dbReference type="CDD" id="cd01347">
    <property type="entry name" value="ligand_gated_channel"/>
    <property type="match status" value="1"/>
</dbReference>
<reference evidence="15 16" key="1">
    <citation type="submission" date="2021-11" db="EMBL/GenBank/DDBJ databases">
        <authorList>
            <person name="Lee D.-H."/>
            <person name="Kim S.-B."/>
        </authorList>
    </citation>
    <scope>NUCLEOTIDE SEQUENCE [LARGE SCALE GENOMIC DNA]</scope>
    <source>
        <strain evidence="15 16">KCTC 52223</strain>
    </source>
</reference>
<keyword evidence="4 10" id="KW-0812">Transmembrane</keyword>
<evidence type="ECO:0000259" key="13">
    <source>
        <dbReference type="Pfam" id="PF00593"/>
    </source>
</evidence>
<feature type="chain" id="PRO_5045561198" evidence="12">
    <location>
        <begin position="25"/>
        <end position="736"/>
    </location>
</feature>
<evidence type="ECO:0000256" key="7">
    <source>
        <dbReference type="ARBA" id="ARBA00023136"/>
    </source>
</evidence>
<evidence type="ECO:0000256" key="6">
    <source>
        <dbReference type="ARBA" id="ARBA00023077"/>
    </source>
</evidence>
<comment type="subcellular location">
    <subcellularLocation>
        <location evidence="1 10">Cell outer membrane</location>
        <topology evidence="1 10">Multi-pass membrane protein</topology>
    </subcellularLocation>
</comment>
<dbReference type="Pfam" id="PF07715">
    <property type="entry name" value="Plug"/>
    <property type="match status" value="1"/>
</dbReference>
<dbReference type="Pfam" id="PF00593">
    <property type="entry name" value="TonB_dep_Rec_b-barrel"/>
    <property type="match status" value="1"/>
</dbReference>
<feature type="signal peptide" evidence="12">
    <location>
        <begin position="1"/>
        <end position="24"/>
    </location>
</feature>
<feature type="domain" description="TonB-dependent receptor-like beta-barrel" evidence="13">
    <location>
        <begin position="259"/>
        <end position="694"/>
    </location>
</feature>